<feature type="signal peptide" evidence="1">
    <location>
        <begin position="1"/>
        <end position="25"/>
    </location>
</feature>
<dbReference type="HOGENOM" id="CLU_105596_0_0_1"/>
<evidence type="ECO:0000313" key="5">
    <source>
        <dbReference type="Proteomes" id="UP000002051"/>
    </source>
</evidence>
<feature type="chain" id="PRO_5014573419" evidence="1">
    <location>
        <begin position="26"/>
        <end position="176"/>
    </location>
</feature>
<dbReference type="KEGG" id="mtr:11425580"/>
<reference evidence="4" key="3">
    <citation type="submission" date="2015-04" db="UniProtKB">
        <authorList>
            <consortium name="EnsemblPlants"/>
        </authorList>
    </citation>
    <scope>IDENTIFICATION</scope>
    <source>
        <strain evidence="4">cv. Jemalong A17</strain>
    </source>
</reference>
<gene>
    <name evidence="4" type="primary">11425580</name>
    <name evidence="2" type="ordered locus">MTR_5g084570</name>
    <name evidence="3" type="ORF">MtrunA17_Chr5g0438511</name>
</gene>
<keyword evidence="1" id="KW-0732">Signal</keyword>
<dbReference type="EnsemblPlants" id="AES99773">
    <property type="protein sequence ID" value="AES99773"/>
    <property type="gene ID" value="MTR_5g084570"/>
</dbReference>
<dbReference type="STRING" id="3880.G7K7E3"/>
<reference evidence="3" key="5">
    <citation type="journal article" date="2018" name="Nat. Plants">
        <title>Whole-genome landscape of Medicago truncatula symbiotic genes.</title>
        <authorList>
            <person name="Pecrix Y."/>
            <person name="Gamas P."/>
            <person name="Carrere S."/>
        </authorList>
    </citation>
    <scope>NUCLEOTIDE SEQUENCE</scope>
    <source>
        <tissue evidence="3">Leaves</tissue>
    </source>
</reference>
<reference evidence="2 5" key="2">
    <citation type="journal article" date="2014" name="BMC Genomics">
        <title>An improved genome release (version Mt4.0) for the model legume Medicago truncatula.</title>
        <authorList>
            <person name="Tang H."/>
            <person name="Krishnakumar V."/>
            <person name="Bidwell S."/>
            <person name="Rosen B."/>
            <person name="Chan A."/>
            <person name="Zhou S."/>
            <person name="Gentzbittel L."/>
            <person name="Childs K.L."/>
            <person name="Yandell M."/>
            <person name="Gundlach H."/>
            <person name="Mayer K.F."/>
            <person name="Schwartz D.C."/>
            <person name="Town C.D."/>
        </authorList>
    </citation>
    <scope>GENOME REANNOTATION</scope>
    <source>
        <strain evidence="4 5">cv. Jemalong A17</strain>
    </source>
</reference>
<dbReference type="AlphaFoldDB" id="G7K7E3"/>
<dbReference type="PANTHER" id="PTHR37389:SF40">
    <property type="entry name" value="NODULIN-24"/>
    <property type="match status" value="1"/>
</dbReference>
<evidence type="ECO:0000313" key="6">
    <source>
        <dbReference type="Proteomes" id="UP000265566"/>
    </source>
</evidence>
<evidence type="ECO:0000313" key="4">
    <source>
        <dbReference type="EnsemblPlants" id="AES99773"/>
    </source>
</evidence>
<name>G7K7E3_MEDTR</name>
<sequence>MDSKKAILILGLLAMVLLISSEVSARDLTETSSDAKKEVVEKTNEVNDAKYGGGGNYHNGGGHYYGGGSHHGGGGSHHGGGGCHYYCHGHCCSYAEFVAVQTEEKTNEVNDAKYGGGGYHNGGGNYHNGGGHYYGGGSHGGGGSHHGGGGCHYYCHGHCCSHAEFVAVQAEDKTQN</sequence>
<dbReference type="PaxDb" id="3880-AES99773"/>
<dbReference type="Proteomes" id="UP000265566">
    <property type="component" value="Chromosome 5"/>
</dbReference>
<dbReference type="Pfam" id="PF07172">
    <property type="entry name" value="GRP"/>
    <property type="match status" value="1"/>
</dbReference>
<organism evidence="2 5">
    <name type="scientific">Medicago truncatula</name>
    <name type="common">Barrel medic</name>
    <name type="synonym">Medicago tribuloides</name>
    <dbReference type="NCBI Taxonomy" id="3880"/>
    <lineage>
        <taxon>Eukaryota</taxon>
        <taxon>Viridiplantae</taxon>
        <taxon>Streptophyta</taxon>
        <taxon>Embryophyta</taxon>
        <taxon>Tracheophyta</taxon>
        <taxon>Spermatophyta</taxon>
        <taxon>Magnoliopsida</taxon>
        <taxon>eudicotyledons</taxon>
        <taxon>Gunneridae</taxon>
        <taxon>Pentapetalae</taxon>
        <taxon>rosids</taxon>
        <taxon>fabids</taxon>
        <taxon>Fabales</taxon>
        <taxon>Fabaceae</taxon>
        <taxon>Papilionoideae</taxon>
        <taxon>50 kb inversion clade</taxon>
        <taxon>NPAAA clade</taxon>
        <taxon>Hologalegina</taxon>
        <taxon>IRL clade</taxon>
        <taxon>Trifolieae</taxon>
        <taxon>Medicago</taxon>
    </lineage>
</organism>
<evidence type="ECO:0000313" key="2">
    <source>
        <dbReference type="EMBL" id="AES99773.1"/>
    </source>
</evidence>
<dbReference type="eggNOG" id="ENOG502S5AC">
    <property type="taxonomic scope" value="Eukaryota"/>
</dbReference>
<dbReference type="EMBL" id="PSQE01000005">
    <property type="protein sequence ID" value="RHN57265.1"/>
    <property type="molecule type" value="Genomic_DNA"/>
</dbReference>
<proteinExistence type="predicted"/>
<reference evidence="6" key="4">
    <citation type="journal article" date="2018" name="Nat. Plants">
        <title>Whole-genome landscape of Medicago truncatula symbiotic genes.</title>
        <authorList>
            <person name="Pecrix Y."/>
            <person name="Staton S.E."/>
            <person name="Sallet E."/>
            <person name="Lelandais-Briere C."/>
            <person name="Moreau S."/>
            <person name="Carrere S."/>
            <person name="Blein T."/>
            <person name="Jardinaud M.F."/>
            <person name="Latrasse D."/>
            <person name="Zouine M."/>
            <person name="Zahm M."/>
            <person name="Kreplak J."/>
            <person name="Mayjonade B."/>
            <person name="Satge C."/>
            <person name="Perez M."/>
            <person name="Cauet S."/>
            <person name="Marande W."/>
            <person name="Chantry-Darmon C."/>
            <person name="Lopez-Roques C."/>
            <person name="Bouchez O."/>
            <person name="Berard A."/>
            <person name="Debelle F."/>
            <person name="Munos S."/>
            <person name="Bendahmane A."/>
            <person name="Berges H."/>
            <person name="Niebel A."/>
            <person name="Buitink J."/>
            <person name="Frugier F."/>
            <person name="Benhamed M."/>
            <person name="Crespi M."/>
            <person name="Gouzy J."/>
            <person name="Gamas P."/>
        </authorList>
    </citation>
    <scope>NUCLEOTIDE SEQUENCE [LARGE SCALE GENOMIC DNA]</scope>
    <source>
        <strain evidence="6">cv. Jemalong A17</strain>
    </source>
</reference>
<evidence type="ECO:0000256" key="1">
    <source>
        <dbReference type="SAM" id="SignalP"/>
    </source>
</evidence>
<accession>G7K7E3</accession>
<keyword evidence="5" id="KW-1185">Reference proteome</keyword>
<dbReference type="EMBL" id="CM001221">
    <property type="protein sequence ID" value="AES99773.1"/>
    <property type="molecule type" value="Genomic_DNA"/>
</dbReference>
<dbReference type="Proteomes" id="UP000002051">
    <property type="component" value="Chromosome 5"/>
</dbReference>
<dbReference type="PANTHER" id="PTHR37389">
    <property type="entry name" value="NODULIN-24"/>
    <property type="match status" value="1"/>
</dbReference>
<evidence type="ECO:0000313" key="3">
    <source>
        <dbReference type="EMBL" id="RHN57265.1"/>
    </source>
</evidence>
<dbReference type="Gramene" id="rna32787">
    <property type="protein sequence ID" value="RHN57265.1"/>
    <property type="gene ID" value="gene32787"/>
</dbReference>
<protein>
    <submittedName>
        <fullName evidence="2">Leguminosin group485 secreted peptide</fullName>
    </submittedName>
    <submittedName>
        <fullName evidence="3">Putative glycine rich protein</fullName>
    </submittedName>
</protein>
<dbReference type="OMA" id="KCCTYEE"/>
<reference evidence="2 5" key="1">
    <citation type="journal article" date="2011" name="Nature">
        <title>The Medicago genome provides insight into the evolution of rhizobial symbioses.</title>
        <authorList>
            <person name="Young N.D."/>
            <person name="Debelle F."/>
            <person name="Oldroyd G.E."/>
            <person name="Geurts R."/>
            <person name="Cannon S.B."/>
            <person name="Udvardi M.K."/>
            <person name="Benedito V.A."/>
            <person name="Mayer K.F."/>
            <person name="Gouzy J."/>
            <person name="Schoof H."/>
            <person name="Van de Peer Y."/>
            <person name="Proost S."/>
            <person name="Cook D.R."/>
            <person name="Meyers B.C."/>
            <person name="Spannagl M."/>
            <person name="Cheung F."/>
            <person name="De Mita S."/>
            <person name="Krishnakumar V."/>
            <person name="Gundlach H."/>
            <person name="Zhou S."/>
            <person name="Mudge J."/>
            <person name="Bharti A.K."/>
            <person name="Murray J.D."/>
            <person name="Naoumkina M.A."/>
            <person name="Rosen B."/>
            <person name="Silverstein K.A."/>
            <person name="Tang H."/>
            <person name="Rombauts S."/>
            <person name="Zhao P.X."/>
            <person name="Zhou P."/>
            <person name="Barbe V."/>
            <person name="Bardou P."/>
            <person name="Bechner M."/>
            <person name="Bellec A."/>
            <person name="Berger A."/>
            <person name="Berges H."/>
            <person name="Bidwell S."/>
            <person name="Bisseling T."/>
            <person name="Choisne N."/>
            <person name="Couloux A."/>
            <person name="Denny R."/>
            <person name="Deshpande S."/>
            <person name="Dai X."/>
            <person name="Doyle J.J."/>
            <person name="Dudez A.M."/>
            <person name="Farmer A.D."/>
            <person name="Fouteau S."/>
            <person name="Franken C."/>
            <person name="Gibelin C."/>
            <person name="Gish J."/>
            <person name="Goldstein S."/>
            <person name="Gonzalez A.J."/>
            <person name="Green P.J."/>
            <person name="Hallab A."/>
            <person name="Hartog M."/>
            <person name="Hua A."/>
            <person name="Humphray S.J."/>
            <person name="Jeong D.H."/>
            <person name="Jing Y."/>
            <person name="Jocker A."/>
            <person name="Kenton S.M."/>
            <person name="Kim D.J."/>
            <person name="Klee K."/>
            <person name="Lai H."/>
            <person name="Lang C."/>
            <person name="Lin S."/>
            <person name="Macmil S.L."/>
            <person name="Magdelenat G."/>
            <person name="Matthews L."/>
            <person name="McCorrison J."/>
            <person name="Monaghan E.L."/>
            <person name="Mun J.H."/>
            <person name="Najar F.Z."/>
            <person name="Nicholson C."/>
            <person name="Noirot C."/>
            <person name="O'Bleness M."/>
            <person name="Paule C.R."/>
            <person name="Poulain J."/>
            <person name="Prion F."/>
            <person name="Qin B."/>
            <person name="Qu C."/>
            <person name="Retzel E.F."/>
            <person name="Riddle C."/>
            <person name="Sallet E."/>
            <person name="Samain S."/>
            <person name="Samson N."/>
            <person name="Sanders I."/>
            <person name="Saurat O."/>
            <person name="Scarpelli C."/>
            <person name="Schiex T."/>
            <person name="Segurens B."/>
            <person name="Severin A.J."/>
            <person name="Sherrier D.J."/>
            <person name="Shi R."/>
            <person name="Sims S."/>
            <person name="Singer S.R."/>
            <person name="Sinharoy S."/>
            <person name="Sterck L."/>
            <person name="Viollet A."/>
            <person name="Wang B.B."/>
            <person name="Wang K."/>
            <person name="Wang M."/>
            <person name="Wang X."/>
            <person name="Warfsmann J."/>
            <person name="Weissenbach J."/>
            <person name="White D.D."/>
            <person name="White J.D."/>
            <person name="Wiley G.B."/>
            <person name="Wincker P."/>
            <person name="Xing Y."/>
            <person name="Yang L."/>
            <person name="Yao Z."/>
            <person name="Ying F."/>
            <person name="Zhai J."/>
            <person name="Zhou L."/>
            <person name="Zuber A."/>
            <person name="Denarie J."/>
            <person name="Dixon R.A."/>
            <person name="May G.D."/>
            <person name="Schwartz D.C."/>
            <person name="Rogers J."/>
            <person name="Quetier F."/>
            <person name="Town C.D."/>
            <person name="Roe B.A."/>
        </authorList>
    </citation>
    <scope>NUCLEOTIDE SEQUENCE [LARGE SCALE GENOMIC DNA]</scope>
    <source>
        <strain evidence="2">A17</strain>
        <strain evidence="4 5">cv. Jemalong A17</strain>
    </source>
</reference>
<dbReference type="InterPro" id="IPR010800">
    <property type="entry name" value="GRP"/>
</dbReference>
<dbReference type="OrthoDB" id="1436654at2759"/>